<feature type="transmembrane region" description="Helical" evidence="1">
    <location>
        <begin position="21"/>
        <end position="41"/>
    </location>
</feature>
<dbReference type="AlphaFoldDB" id="A0A1M7F554"/>
<dbReference type="STRING" id="735517.SAMN05444272_1498"/>
<organism evidence="2 3">
    <name type="scientific">Roseibium suaedae</name>
    <dbReference type="NCBI Taxonomy" id="735517"/>
    <lineage>
        <taxon>Bacteria</taxon>
        <taxon>Pseudomonadati</taxon>
        <taxon>Pseudomonadota</taxon>
        <taxon>Alphaproteobacteria</taxon>
        <taxon>Hyphomicrobiales</taxon>
        <taxon>Stappiaceae</taxon>
        <taxon>Roseibium</taxon>
    </lineage>
</organism>
<gene>
    <name evidence="2" type="ORF">SAMN05444272_1498</name>
</gene>
<keyword evidence="1" id="KW-1133">Transmembrane helix</keyword>
<proteinExistence type="predicted"/>
<accession>A0A1M7F554</accession>
<evidence type="ECO:0000256" key="1">
    <source>
        <dbReference type="SAM" id="Phobius"/>
    </source>
</evidence>
<keyword evidence="3" id="KW-1185">Reference proteome</keyword>
<protein>
    <submittedName>
        <fullName evidence="2">AsmA-like C-terminal region</fullName>
    </submittedName>
</protein>
<dbReference type="Proteomes" id="UP000186002">
    <property type="component" value="Unassembled WGS sequence"/>
</dbReference>
<evidence type="ECO:0000313" key="3">
    <source>
        <dbReference type="Proteomes" id="UP000186002"/>
    </source>
</evidence>
<keyword evidence="1" id="KW-0472">Membrane</keyword>
<evidence type="ECO:0000313" key="2">
    <source>
        <dbReference type="EMBL" id="SHL99156.1"/>
    </source>
</evidence>
<dbReference type="EMBL" id="FRBW01000002">
    <property type="protein sequence ID" value="SHL99156.1"/>
    <property type="molecule type" value="Genomic_DNA"/>
</dbReference>
<reference evidence="2 3" key="1">
    <citation type="submission" date="2016-11" db="EMBL/GenBank/DDBJ databases">
        <authorList>
            <person name="Jaros S."/>
            <person name="Januszkiewicz K."/>
            <person name="Wedrychowicz H."/>
        </authorList>
    </citation>
    <scope>NUCLEOTIDE SEQUENCE [LARGE SCALE GENOMIC DNA]</scope>
    <source>
        <strain evidence="2 3">DSM 22153</strain>
    </source>
</reference>
<sequence>MENGVTEEDKRIGRKRVRPRVSHCLCVFLLLFSGFLAWLFFGGPVHVPALAQFLASQVSKNGVEVSVADASLDFTFGDGVLVVLRDAEVKVPGDVGTEVILPRIEAPVDISALLTGTISFSKLELERPRIILDLPEEQRALPAMGSLMEAVDRVGALIETDFTRRDLELVELHNGEVDFLGSLPRSIKGIDATIRRNPQEGLRAKATVAGRFGAWDLEMVRTSGADHNRRRLALLVRDITMGELLDPELDVKSGTGLGLPLSVRFESFFSENGEFESSNFVARMTEGWFQLGKTSVRFDDVAFALKWNAGDPSVEITPSHIKYRNTQLNFTGQAHPAAALDGTWDVDLGTSWAQFGSSDVSEQPIVVDDIEAKLNLDPKERLLKINQLALKAGNAELFGVGSVDLQEDGPYLAVAVEGKDLSVGLVKQVWPITITPPARRWIIDRVQDGLIGHFSLDAAIRPPAFNSADPDPGWAGNDLTMSMSFTGGKIDAIGEVPPIEDLDGTLKIENEVLTVDGVGGKAQAADGGLVQLPEGQFKILHLREKDDKVGVIDLKLDGSARDIGWIFNQAPFGVLNRVDLSPDGLSGTGAVQMKAEFPLNRNLALDEVDWSAQAEFKGFSTSEPIRGHLVSKAAVTLNADRSHVEIQGKGQLDGLQADIDLLLPLEGSKVKARQGVVVSVSAKQLKERGIDLTSFLSGELQVTVSEDAGKQTYDIDMAKASIKLAALGWEKGSGVPAKVSFKLADADDKRVLQDLELVSEGVDISGTITLSSSGELEEATFSRFQLRAGDDAALTVRRGNAGRYRVNMTGSEFDARGLIRSLGKTKAEDDKIKDFSKGLVININLDRVVGFNNTRIDKFAGLVETSKAGLKSADLTGLVQGRTAFRFGVGDAGGTGVRTAEGEFDDAGAVLRFLDTYDRMRGGRGRLHATATKGDNWDGTVDITNLSITEDPAIRKLAERPDILRYRDQGAVVGNSNRPSNVNRGGEASFDTLNLAFSRDGETVTITRGALKGAVLGGTVSGTMNLSSQSLDLTGTFVPIYALNNIFANIPILGFALGGGSGEGLIGVTYRVTGPMSDPVLSVNPISAIAPGIFRKMFEFQGSQ</sequence>
<keyword evidence="1" id="KW-0812">Transmembrane</keyword>
<name>A0A1M7F554_9HYPH</name>